<dbReference type="EMBL" id="FN655918">
    <property type="protein sequence ID" value="CBY40414.1"/>
    <property type="molecule type" value="Genomic_DNA"/>
</dbReference>
<dbReference type="SUPFAM" id="SSF103473">
    <property type="entry name" value="MFS general substrate transporter"/>
    <property type="match status" value="1"/>
</dbReference>
<name>E4YY86_OIKDI</name>
<feature type="transmembrane region" description="Helical" evidence="1">
    <location>
        <begin position="196"/>
        <end position="218"/>
    </location>
</feature>
<dbReference type="InterPro" id="IPR036259">
    <property type="entry name" value="MFS_trans_sf"/>
</dbReference>
<organism evidence="2">
    <name type="scientific">Oikopleura dioica</name>
    <name type="common">Tunicate</name>
    <dbReference type="NCBI Taxonomy" id="34765"/>
    <lineage>
        <taxon>Eukaryota</taxon>
        <taxon>Metazoa</taxon>
        <taxon>Chordata</taxon>
        <taxon>Tunicata</taxon>
        <taxon>Appendicularia</taxon>
        <taxon>Copelata</taxon>
        <taxon>Oikopleuridae</taxon>
        <taxon>Oikopleura</taxon>
    </lineage>
</organism>
<feature type="transmembrane region" description="Helical" evidence="1">
    <location>
        <begin position="20"/>
        <end position="41"/>
    </location>
</feature>
<evidence type="ECO:0000256" key="1">
    <source>
        <dbReference type="SAM" id="Phobius"/>
    </source>
</evidence>
<feature type="transmembrane region" description="Helical" evidence="1">
    <location>
        <begin position="301"/>
        <end position="320"/>
    </location>
</feature>
<keyword evidence="1" id="KW-1133">Transmembrane helix</keyword>
<accession>E4YY86</accession>
<proteinExistence type="predicted"/>
<dbReference type="Gene3D" id="1.20.1250.20">
    <property type="entry name" value="MFS general substrate transporter like domains"/>
    <property type="match status" value="1"/>
</dbReference>
<feature type="transmembrane region" description="Helical" evidence="1">
    <location>
        <begin position="137"/>
        <end position="155"/>
    </location>
</feature>
<feature type="transmembrane region" description="Helical" evidence="1">
    <location>
        <begin position="239"/>
        <end position="258"/>
    </location>
</feature>
<evidence type="ECO:0000313" key="2">
    <source>
        <dbReference type="EMBL" id="CBY40414.1"/>
    </source>
</evidence>
<dbReference type="AlphaFoldDB" id="E4YY86"/>
<sequence>MFGYTVFLYAKKLDETDMMTIPNFFTFLSCLTAIVHIRTLFLLPKEGFPSTVTHKDDVFKSSWFGQILSKNKTCVEVKEESTKEEEPTAFQLSAFRRIDFNFEKKCTFQLRMSRAFQTLDTGSSIKDVLKIMTTRRFLLFTGMYLILLYRMQMGLSHFNPWLDYTYSDIELSCPNQTTFNSSECIVDKYKNSLVDYLGLMNLTHPITSLLMYALHLYLAKRESRNMIHVENRPMVICMILYFILGIIVYVLMTFVFITKSGNSVGLGIAMAFMVTVYQPLIWSLPNVFAYAFYPKATAPKVFCVLNLVFLPLSYTFTPLYEFLITDSIDTYNFPIVCYVFFGFGILCVLLFIVFCYDLYKETDQSCHEE</sequence>
<keyword evidence="1" id="KW-0812">Transmembrane</keyword>
<feature type="transmembrane region" description="Helical" evidence="1">
    <location>
        <begin position="332"/>
        <end position="356"/>
    </location>
</feature>
<dbReference type="Proteomes" id="UP000011014">
    <property type="component" value="Unassembled WGS sequence"/>
</dbReference>
<gene>
    <name evidence="2" type="ORF">GSOID_T00022422001</name>
</gene>
<keyword evidence="1" id="KW-0472">Membrane</keyword>
<protein>
    <submittedName>
        <fullName evidence="2">Uncharacterized protein</fullName>
    </submittedName>
</protein>
<feature type="transmembrane region" description="Helical" evidence="1">
    <location>
        <begin position="264"/>
        <end position="289"/>
    </location>
</feature>
<reference evidence="2" key="1">
    <citation type="journal article" date="2010" name="Science">
        <title>Plasticity of animal genome architecture unmasked by rapid evolution of a pelagic tunicate.</title>
        <authorList>
            <person name="Denoeud F."/>
            <person name="Henriet S."/>
            <person name="Mungpakdee S."/>
            <person name="Aury J.M."/>
            <person name="Da Silva C."/>
            <person name="Brinkmann H."/>
            <person name="Mikhaleva J."/>
            <person name="Olsen L.C."/>
            <person name="Jubin C."/>
            <person name="Canestro C."/>
            <person name="Bouquet J.M."/>
            <person name="Danks G."/>
            <person name="Poulain J."/>
            <person name="Campsteijn C."/>
            <person name="Adamski M."/>
            <person name="Cross I."/>
            <person name="Yadetie F."/>
            <person name="Muffato M."/>
            <person name="Louis A."/>
            <person name="Butcher S."/>
            <person name="Tsagkogeorga G."/>
            <person name="Konrad A."/>
            <person name="Singh S."/>
            <person name="Jensen M.F."/>
            <person name="Cong E.H."/>
            <person name="Eikeseth-Otteraa H."/>
            <person name="Noel B."/>
            <person name="Anthouard V."/>
            <person name="Porcel B.M."/>
            <person name="Kachouri-Lafond R."/>
            <person name="Nishino A."/>
            <person name="Ugolini M."/>
            <person name="Chourrout P."/>
            <person name="Nishida H."/>
            <person name="Aasland R."/>
            <person name="Huzurbazar S."/>
            <person name="Westhof E."/>
            <person name="Delsuc F."/>
            <person name="Lehrach H."/>
            <person name="Reinhardt R."/>
            <person name="Weissenbach J."/>
            <person name="Roy S.W."/>
            <person name="Artiguenave F."/>
            <person name="Postlethwait J.H."/>
            <person name="Manak J.R."/>
            <person name="Thompson E.M."/>
            <person name="Jaillon O."/>
            <person name="Du Pasquier L."/>
            <person name="Boudinot P."/>
            <person name="Liberles D.A."/>
            <person name="Volff J.N."/>
            <person name="Philippe H."/>
            <person name="Lenhard B."/>
            <person name="Roest Crollius H."/>
            <person name="Wincker P."/>
            <person name="Chourrout D."/>
        </authorList>
    </citation>
    <scope>NUCLEOTIDE SEQUENCE [LARGE SCALE GENOMIC DNA]</scope>
</reference>